<dbReference type="Proteomes" id="UP001500936">
    <property type="component" value="Unassembled WGS sequence"/>
</dbReference>
<feature type="transmembrane region" description="Helical" evidence="1">
    <location>
        <begin position="213"/>
        <end position="232"/>
    </location>
</feature>
<accession>A0ABP8KUF8</accession>
<keyword evidence="1" id="KW-0812">Transmembrane</keyword>
<protein>
    <submittedName>
        <fullName evidence="2">Uncharacterized protein</fullName>
    </submittedName>
</protein>
<sequence length="593" mass="66890">MREPVPGETGIPFSRRLVWVYALIGIPPLVLIWLGYRYTVNVPWYDDVESFTGFLLEYLNASTWTDKLSVVLRPVNEYRIVFARLLTLLTYLATGTLDFRILIAGGLLCLIGTWALFVWVFVRNRVPLLYLIPLSLLIFQPQFYLTTFWAITGLQHQPVVFFCFLSLYLLAGRNLRYNLMPALLLAIVATFTNGNGMFIWFAGLGILLLQVRFSAAIAWILTGILSMAAYFTGFTTQGNESGPIYAYSHPLETLLAFFTFIGGLFDFMPYSPLRPRVVLPIIAGFFITTWLLFWFSSLLLRPANTPLVLNWRIVRERLSLINTTEMFLVGCMLYLLTTAVIIAVFRLRFGFPVMLISNYKIYPTLFLVLAYSMYVFSPLRRKARPGRQMAIILGASGLISVLSYWQYTPLVIERRKIILSMMVNQVHNGFGLSTLPGTPFAGFVAGIMDQSVARKLYTYPQDSFTTQLSSALAQPTARQQIPVEISYDPEYFVVKNDTVSFPKAVAWSRDAGLFVRVYSPSLNLLFKAEPNPNLGLAGFSWYERGFGVGIPRPMLFGADSCSVQLVRVNDGIMTTYQATQKIKPDTAIPGAGK</sequence>
<evidence type="ECO:0000313" key="2">
    <source>
        <dbReference type="EMBL" id="GAA4416950.1"/>
    </source>
</evidence>
<feature type="transmembrane region" description="Helical" evidence="1">
    <location>
        <begin position="142"/>
        <end position="170"/>
    </location>
</feature>
<feature type="transmembrane region" description="Helical" evidence="1">
    <location>
        <begin position="277"/>
        <end position="300"/>
    </location>
</feature>
<name>A0ABP8KUF8_9BACT</name>
<feature type="transmembrane region" description="Helical" evidence="1">
    <location>
        <begin position="359"/>
        <end position="377"/>
    </location>
</feature>
<dbReference type="EMBL" id="BAABHB010000014">
    <property type="protein sequence ID" value="GAA4416950.1"/>
    <property type="molecule type" value="Genomic_DNA"/>
</dbReference>
<feature type="transmembrane region" description="Helical" evidence="1">
    <location>
        <begin position="101"/>
        <end position="122"/>
    </location>
</feature>
<feature type="transmembrane region" description="Helical" evidence="1">
    <location>
        <begin position="18"/>
        <end position="36"/>
    </location>
</feature>
<feature type="transmembrane region" description="Helical" evidence="1">
    <location>
        <begin position="182"/>
        <end position="207"/>
    </location>
</feature>
<keyword evidence="3" id="KW-1185">Reference proteome</keyword>
<keyword evidence="1" id="KW-0472">Membrane</keyword>
<feature type="transmembrane region" description="Helical" evidence="1">
    <location>
        <begin position="320"/>
        <end position="347"/>
    </location>
</feature>
<evidence type="ECO:0000256" key="1">
    <source>
        <dbReference type="SAM" id="Phobius"/>
    </source>
</evidence>
<keyword evidence="1" id="KW-1133">Transmembrane helix</keyword>
<feature type="transmembrane region" description="Helical" evidence="1">
    <location>
        <begin position="244"/>
        <end position="265"/>
    </location>
</feature>
<evidence type="ECO:0000313" key="3">
    <source>
        <dbReference type="Proteomes" id="UP001500936"/>
    </source>
</evidence>
<organism evidence="2 3">
    <name type="scientific">Nibrella viscosa</name>
    <dbReference type="NCBI Taxonomy" id="1084524"/>
    <lineage>
        <taxon>Bacteria</taxon>
        <taxon>Pseudomonadati</taxon>
        <taxon>Bacteroidota</taxon>
        <taxon>Cytophagia</taxon>
        <taxon>Cytophagales</taxon>
        <taxon>Spirosomataceae</taxon>
        <taxon>Nibrella</taxon>
    </lineage>
</organism>
<reference evidence="3" key="1">
    <citation type="journal article" date="2019" name="Int. J. Syst. Evol. Microbiol.">
        <title>The Global Catalogue of Microorganisms (GCM) 10K type strain sequencing project: providing services to taxonomists for standard genome sequencing and annotation.</title>
        <authorList>
            <consortium name="The Broad Institute Genomics Platform"/>
            <consortium name="The Broad Institute Genome Sequencing Center for Infectious Disease"/>
            <person name="Wu L."/>
            <person name="Ma J."/>
        </authorList>
    </citation>
    <scope>NUCLEOTIDE SEQUENCE [LARGE SCALE GENOMIC DNA]</scope>
    <source>
        <strain evidence="3">JCM 17925</strain>
    </source>
</reference>
<proteinExistence type="predicted"/>
<gene>
    <name evidence="2" type="ORF">GCM10023187_48920</name>
</gene>
<feature type="transmembrane region" description="Helical" evidence="1">
    <location>
        <begin position="389"/>
        <end position="407"/>
    </location>
</feature>
<comment type="caution">
    <text evidence="2">The sequence shown here is derived from an EMBL/GenBank/DDBJ whole genome shotgun (WGS) entry which is preliminary data.</text>
</comment>